<dbReference type="EMBL" id="CCYD01002371">
    <property type="protein sequence ID" value="CEG46836.1"/>
    <property type="molecule type" value="Genomic_DNA"/>
</dbReference>
<organism evidence="1 2">
    <name type="scientific">Plasmopara halstedii</name>
    <name type="common">Downy mildew of sunflower</name>
    <dbReference type="NCBI Taxonomy" id="4781"/>
    <lineage>
        <taxon>Eukaryota</taxon>
        <taxon>Sar</taxon>
        <taxon>Stramenopiles</taxon>
        <taxon>Oomycota</taxon>
        <taxon>Peronosporomycetes</taxon>
        <taxon>Peronosporales</taxon>
        <taxon>Peronosporaceae</taxon>
        <taxon>Plasmopara</taxon>
    </lineage>
</organism>
<keyword evidence="2" id="KW-1185">Reference proteome</keyword>
<reference evidence="2" key="1">
    <citation type="submission" date="2014-09" db="EMBL/GenBank/DDBJ databases">
        <authorList>
            <person name="Sharma Rahul"/>
            <person name="Thines Marco"/>
        </authorList>
    </citation>
    <scope>NUCLEOTIDE SEQUENCE [LARGE SCALE GENOMIC DNA]</scope>
</reference>
<proteinExistence type="predicted"/>
<name>A0A0P1AWR0_PLAHL</name>
<dbReference type="Proteomes" id="UP000054928">
    <property type="component" value="Unassembled WGS sequence"/>
</dbReference>
<evidence type="ECO:0000313" key="2">
    <source>
        <dbReference type="Proteomes" id="UP000054928"/>
    </source>
</evidence>
<dbReference type="AlphaFoldDB" id="A0A0P1AWR0"/>
<evidence type="ECO:0000313" key="1">
    <source>
        <dbReference type="EMBL" id="CEG46836.1"/>
    </source>
</evidence>
<sequence length="75" mass="8493">MYFLSCFVCNYIKERVYNNFLLFNLPDSVDARFKLFPSGNHISILVALGPIAVDISCGASKFNARYALETSTEYL</sequence>
<accession>A0A0P1AWR0</accession>
<dbReference type="RefSeq" id="XP_036263389.1">
    <property type="nucleotide sequence ID" value="XM_036407134.1"/>
</dbReference>
<dbReference type="GeneID" id="59052806"/>
<protein>
    <submittedName>
        <fullName evidence="1">Uncharacterized protein</fullName>
    </submittedName>
</protein>